<proteinExistence type="predicted"/>
<organism evidence="2 3">
    <name type="scientific">Enterobacter chengduensis</name>
    <dbReference type="NCBI Taxonomy" id="2494701"/>
    <lineage>
        <taxon>Bacteria</taxon>
        <taxon>Pseudomonadati</taxon>
        <taxon>Pseudomonadota</taxon>
        <taxon>Gammaproteobacteria</taxon>
        <taxon>Enterobacterales</taxon>
        <taxon>Enterobacteriaceae</taxon>
        <taxon>Enterobacter</taxon>
        <taxon>Enterobacter cloacae complex</taxon>
    </lineage>
</organism>
<name>A0AAW3HC31_9ENTR</name>
<dbReference type="RefSeq" id="WP_045890702.1">
    <property type="nucleotide sequence ID" value="NZ_JAWDFC010000027.1"/>
</dbReference>
<feature type="region of interest" description="Disordered" evidence="1">
    <location>
        <begin position="89"/>
        <end position="132"/>
    </location>
</feature>
<comment type="caution">
    <text evidence="2">The sequence shown here is derived from an EMBL/GenBank/DDBJ whole genome shotgun (WGS) entry which is preliminary data.</text>
</comment>
<dbReference type="InterPro" id="IPR019720">
    <property type="entry name" value="Plasmid_stability_protein_StbB"/>
</dbReference>
<feature type="compositionally biased region" description="Basic and acidic residues" evidence="1">
    <location>
        <begin position="89"/>
        <end position="102"/>
    </location>
</feature>
<accession>A0AAW3HC31</accession>
<evidence type="ECO:0000313" key="3">
    <source>
        <dbReference type="Proteomes" id="UP000033354"/>
    </source>
</evidence>
<gene>
    <name evidence="2" type="ORF">SG71_22255</name>
</gene>
<sequence>MDKPDPRRKITFYLNPESNAAERYVCEEIEKMPQGERGNLWRAALLSGFALRKQDERLPHLLAAQLTESTTFEEMVLLMQSVFPEEMKALDGRRPASGKEPEVACQEQASTADTADTDDETRRNAQNMFGRG</sequence>
<dbReference type="Pfam" id="PF10784">
    <property type="entry name" value="Plasmid_stab_B"/>
    <property type="match status" value="1"/>
</dbReference>
<dbReference type="InterPro" id="IPR038307">
    <property type="entry name" value="StbB_sf"/>
</dbReference>
<evidence type="ECO:0000313" key="2">
    <source>
        <dbReference type="EMBL" id="KJX29667.1"/>
    </source>
</evidence>
<protein>
    <recommendedName>
        <fullName evidence="4">Plasmid stability protein</fullName>
    </recommendedName>
</protein>
<keyword evidence="3" id="KW-1185">Reference proteome</keyword>
<dbReference type="Proteomes" id="UP000033354">
    <property type="component" value="Unassembled WGS sequence"/>
</dbReference>
<dbReference type="EMBL" id="JZKT01000047">
    <property type="protein sequence ID" value="KJX29667.1"/>
    <property type="molecule type" value="Genomic_DNA"/>
</dbReference>
<evidence type="ECO:0000256" key="1">
    <source>
        <dbReference type="SAM" id="MobiDB-lite"/>
    </source>
</evidence>
<dbReference type="AlphaFoldDB" id="A0AAW3HC31"/>
<reference evidence="2 3" key="1">
    <citation type="submission" date="2015-02" db="EMBL/GenBank/DDBJ databases">
        <authorList>
            <person name="Adams M."/>
            <person name="Sutton G."/>
            <person name="Nelson K."/>
            <person name="Bonomo R."/>
            <person name="McCorrison J."/>
            <person name="Sanka R."/>
            <person name="Brinkac L."/>
            <person name="Nierman W."/>
        </authorList>
    </citation>
    <scope>NUCLEOTIDE SEQUENCE [LARGE SCALE GENOMIC DNA]</scope>
    <source>
        <strain evidence="2 3">CIDEIMsCOL9</strain>
    </source>
</reference>
<evidence type="ECO:0008006" key="4">
    <source>
        <dbReference type="Google" id="ProtNLM"/>
    </source>
</evidence>
<dbReference type="Gene3D" id="6.10.290.20">
    <property type="match status" value="1"/>
</dbReference>